<evidence type="ECO:0000256" key="11">
    <source>
        <dbReference type="ARBA" id="ARBA00022723"/>
    </source>
</evidence>
<evidence type="ECO:0000256" key="7">
    <source>
        <dbReference type="ARBA" id="ARBA00013031"/>
    </source>
</evidence>
<accession>A0A7V5PNT5</accession>
<dbReference type="InterPro" id="IPR030963">
    <property type="entry name" value="DHQ_synth_fam"/>
</dbReference>
<sequence length="361" mass="40164">MTHVVNVSLKQNPYPIYIGTGILEQFASVLAKHRSAGQIAVISSQNILDLWGKQFLSNFSDGQQVLVLTVPDGEQAKSQQQVWELYTRLLENRFERRSLIVALGGGVVGDLAGFVAATYLRGVDFIQVPTTLLAQVDSSIGGKTGINHPLGKNLIGAFKQPLLVFSDVAVLQTLPDAELRCGLGEVIKYGFILNRGLFSYLEENLDKALQHDLPVLQELVRISAQEKADVVAKDEKEQNLRMILNFGHTFGHALEAEFGFSGLKHGEAVILGMQCALYYNYLRGRMAPEEFDRGMALLKRVPVAFERSKLNPEKLVERMAVDKKVKNQQVRLILVDRIGSYRIAEADSRQALLEAFDILKE</sequence>
<evidence type="ECO:0000256" key="14">
    <source>
        <dbReference type="ARBA" id="ARBA00023027"/>
    </source>
</evidence>
<keyword evidence="19" id="KW-1133">Transmembrane helix</keyword>
<feature type="binding site" evidence="18">
    <location>
        <position position="248"/>
    </location>
    <ligand>
        <name>Zn(2+)</name>
        <dbReference type="ChEBI" id="CHEBI:29105"/>
    </ligand>
</feature>
<dbReference type="CDD" id="cd08195">
    <property type="entry name" value="DHQS"/>
    <property type="match status" value="1"/>
</dbReference>
<feature type="transmembrane region" description="Helical" evidence="19">
    <location>
        <begin position="98"/>
        <end position="120"/>
    </location>
</feature>
<keyword evidence="11 18" id="KW-0479">Metal-binding</keyword>
<protein>
    <recommendedName>
        <fullName evidence="8 18">3-dehydroquinate synthase</fullName>
        <shortName evidence="18">DHQS</shortName>
        <ecNumber evidence="7 18">4.2.3.4</ecNumber>
    </recommendedName>
</protein>
<feature type="binding site" evidence="18">
    <location>
        <position position="143"/>
    </location>
    <ligand>
        <name>NAD(+)</name>
        <dbReference type="ChEBI" id="CHEBI:57540"/>
    </ligand>
</feature>
<keyword evidence="15 18" id="KW-0057">Aromatic amino acid biosynthesis</keyword>
<dbReference type="AlphaFoldDB" id="A0A7V5PNT5"/>
<evidence type="ECO:0000259" key="21">
    <source>
        <dbReference type="Pfam" id="PF24621"/>
    </source>
</evidence>
<comment type="similarity">
    <text evidence="6 18">Belongs to the sugar phosphate cyclases superfamily. Dehydroquinate synthase family.</text>
</comment>
<comment type="pathway">
    <text evidence="5 18">Metabolic intermediate biosynthesis; chorismate biosynthesis; chorismate from D-erythrose 4-phosphate and phosphoenolpyruvate: step 2/7.</text>
</comment>
<keyword evidence="16 18" id="KW-0456">Lyase</keyword>
<feature type="binding site" evidence="18">
    <location>
        <position position="185"/>
    </location>
    <ligand>
        <name>Zn(2+)</name>
        <dbReference type="ChEBI" id="CHEBI:29105"/>
    </ligand>
</feature>
<dbReference type="Pfam" id="PF24621">
    <property type="entry name" value="DHQS_C"/>
    <property type="match status" value="1"/>
</dbReference>
<keyword evidence="19" id="KW-0472">Membrane</keyword>
<proteinExistence type="inferred from homology"/>
<keyword evidence="14 18" id="KW-0520">NAD</keyword>
<keyword evidence="19" id="KW-0812">Transmembrane</keyword>
<keyword evidence="12 18" id="KW-0547">Nucleotide-binding</keyword>
<dbReference type="InterPro" id="IPR016037">
    <property type="entry name" value="DHQ_synth_AroB"/>
</dbReference>
<evidence type="ECO:0000256" key="16">
    <source>
        <dbReference type="ARBA" id="ARBA00023239"/>
    </source>
</evidence>
<comment type="caution">
    <text evidence="18">Lacks conserved residue(s) required for the propagation of feature annotation.</text>
</comment>
<comment type="function">
    <text evidence="3 18">Catalyzes the conversion of 3-deoxy-D-arabino-heptulosonate 7-phosphate (DAHP) to dehydroquinate (DHQ).</text>
</comment>
<evidence type="ECO:0000256" key="3">
    <source>
        <dbReference type="ARBA" id="ARBA00003485"/>
    </source>
</evidence>
<dbReference type="GO" id="GO:0046872">
    <property type="term" value="F:metal ion binding"/>
    <property type="evidence" value="ECO:0007669"/>
    <property type="project" value="UniProtKB-KW"/>
</dbReference>
<evidence type="ECO:0000256" key="19">
    <source>
        <dbReference type="SAM" id="Phobius"/>
    </source>
</evidence>
<comment type="subcellular location">
    <subcellularLocation>
        <location evidence="4 18">Cytoplasm</location>
    </subcellularLocation>
</comment>
<evidence type="ECO:0000256" key="18">
    <source>
        <dbReference type="HAMAP-Rule" id="MF_00110"/>
    </source>
</evidence>
<keyword evidence="10 18" id="KW-0028">Amino-acid biosynthesis</keyword>
<dbReference type="PIRSF" id="PIRSF001455">
    <property type="entry name" value="DHQ_synth"/>
    <property type="match status" value="1"/>
</dbReference>
<dbReference type="InterPro" id="IPR030960">
    <property type="entry name" value="DHQS/DOIS_N"/>
</dbReference>
<dbReference type="GO" id="GO:0003856">
    <property type="term" value="F:3-dehydroquinate synthase activity"/>
    <property type="evidence" value="ECO:0007669"/>
    <property type="project" value="UniProtKB-UniRule"/>
</dbReference>
<dbReference type="InterPro" id="IPR056179">
    <property type="entry name" value="DHQS_C"/>
</dbReference>
<feature type="binding site" evidence="18">
    <location>
        <begin position="106"/>
        <end position="110"/>
    </location>
    <ligand>
        <name>NAD(+)</name>
        <dbReference type="ChEBI" id="CHEBI:57540"/>
    </ligand>
</feature>
<dbReference type="SUPFAM" id="SSF56796">
    <property type="entry name" value="Dehydroquinate synthase-like"/>
    <property type="match status" value="1"/>
</dbReference>
<dbReference type="PANTHER" id="PTHR43622:SF7">
    <property type="entry name" value="3-DEHYDROQUINATE SYNTHASE, CHLOROPLASTIC"/>
    <property type="match status" value="1"/>
</dbReference>
<evidence type="ECO:0000256" key="10">
    <source>
        <dbReference type="ARBA" id="ARBA00022605"/>
    </source>
</evidence>
<dbReference type="FunFam" id="3.40.50.1970:FF:000001">
    <property type="entry name" value="3-dehydroquinate synthase"/>
    <property type="match status" value="1"/>
</dbReference>
<dbReference type="Gene3D" id="1.20.1090.10">
    <property type="entry name" value="Dehydroquinate synthase-like - alpha domain"/>
    <property type="match status" value="1"/>
</dbReference>
<evidence type="ECO:0000256" key="9">
    <source>
        <dbReference type="ARBA" id="ARBA00022490"/>
    </source>
</evidence>
<dbReference type="Gene3D" id="3.40.50.1970">
    <property type="match status" value="1"/>
</dbReference>
<name>A0A7V5PNT5_CALAY</name>
<reference evidence="22" key="1">
    <citation type="journal article" date="2020" name="mSystems">
        <title>Genome- and Community-Level Interaction Insights into Carbon Utilization and Element Cycling Functions of Hydrothermarchaeota in Hydrothermal Sediment.</title>
        <authorList>
            <person name="Zhou Z."/>
            <person name="Liu Y."/>
            <person name="Xu W."/>
            <person name="Pan J."/>
            <person name="Luo Z.H."/>
            <person name="Li M."/>
        </authorList>
    </citation>
    <scope>NUCLEOTIDE SEQUENCE [LARGE SCALE GENOMIC DNA]</scope>
    <source>
        <strain evidence="22">HyVt-527</strain>
    </source>
</reference>
<dbReference type="HAMAP" id="MF_00110">
    <property type="entry name" value="DHQ_synthase"/>
    <property type="match status" value="1"/>
</dbReference>
<evidence type="ECO:0000256" key="5">
    <source>
        <dbReference type="ARBA" id="ARBA00004661"/>
    </source>
</evidence>
<feature type="binding site" evidence="18">
    <location>
        <begin position="72"/>
        <end position="77"/>
    </location>
    <ligand>
        <name>NAD(+)</name>
        <dbReference type="ChEBI" id="CHEBI:57540"/>
    </ligand>
</feature>
<comment type="caution">
    <text evidence="22">The sequence shown here is derived from an EMBL/GenBank/DDBJ whole genome shotgun (WGS) entry which is preliminary data.</text>
</comment>
<keyword evidence="9 18" id="KW-0963">Cytoplasm</keyword>
<evidence type="ECO:0000256" key="2">
    <source>
        <dbReference type="ARBA" id="ARBA00001911"/>
    </source>
</evidence>
<comment type="cofactor">
    <cofactor evidence="18">
        <name>Co(2+)</name>
        <dbReference type="ChEBI" id="CHEBI:48828"/>
    </cofactor>
    <cofactor evidence="18">
        <name>Zn(2+)</name>
        <dbReference type="ChEBI" id="CHEBI:29105"/>
    </cofactor>
    <text evidence="18">Binds 1 divalent metal cation per subunit. Can use either Co(2+) or Zn(2+).</text>
</comment>
<keyword evidence="17 18" id="KW-0170">Cobalt</keyword>
<dbReference type="UniPathway" id="UPA00053">
    <property type="reaction ID" value="UER00085"/>
</dbReference>
<dbReference type="PANTHER" id="PTHR43622">
    <property type="entry name" value="3-DEHYDROQUINATE SYNTHASE"/>
    <property type="match status" value="1"/>
</dbReference>
<evidence type="ECO:0000256" key="13">
    <source>
        <dbReference type="ARBA" id="ARBA00022833"/>
    </source>
</evidence>
<feature type="binding site" evidence="18">
    <location>
        <begin position="130"/>
        <end position="131"/>
    </location>
    <ligand>
        <name>NAD(+)</name>
        <dbReference type="ChEBI" id="CHEBI:57540"/>
    </ligand>
</feature>
<evidence type="ECO:0000256" key="4">
    <source>
        <dbReference type="ARBA" id="ARBA00004496"/>
    </source>
</evidence>
<dbReference type="Pfam" id="PF01761">
    <property type="entry name" value="DHQ_synthase"/>
    <property type="match status" value="1"/>
</dbReference>
<feature type="binding site" evidence="18">
    <location>
        <position position="152"/>
    </location>
    <ligand>
        <name>NAD(+)</name>
        <dbReference type="ChEBI" id="CHEBI:57540"/>
    </ligand>
</feature>
<evidence type="ECO:0000256" key="1">
    <source>
        <dbReference type="ARBA" id="ARBA00001393"/>
    </source>
</evidence>
<keyword evidence="13 18" id="KW-0862">Zinc</keyword>
<dbReference type="GO" id="GO:0005737">
    <property type="term" value="C:cytoplasm"/>
    <property type="evidence" value="ECO:0007669"/>
    <property type="project" value="UniProtKB-SubCell"/>
</dbReference>
<comment type="cofactor">
    <cofactor evidence="2 18">
        <name>NAD(+)</name>
        <dbReference type="ChEBI" id="CHEBI:57540"/>
    </cofactor>
</comment>
<gene>
    <name evidence="18 22" type="primary">aroB</name>
    <name evidence="22" type="ORF">ENJ89_03085</name>
</gene>
<evidence type="ECO:0000256" key="17">
    <source>
        <dbReference type="ARBA" id="ARBA00023285"/>
    </source>
</evidence>
<dbReference type="GO" id="GO:0008652">
    <property type="term" value="P:amino acid biosynthetic process"/>
    <property type="evidence" value="ECO:0007669"/>
    <property type="project" value="UniProtKB-KW"/>
</dbReference>
<evidence type="ECO:0000256" key="12">
    <source>
        <dbReference type="ARBA" id="ARBA00022741"/>
    </source>
</evidence>
<dbReference type="EC" id="4.2.3.4" evidence="7 18"/>
<dbReference type="GO" id="GO:0000166">
    <property type="term" value="F:nucleotide binding"/>
    <property type="evidence" value="ECO:0007669"/>
    <property type="project" value="UniProtKB-KW"/>
</dbReference>
<evidence type="ECO:0000256" key="8">
    <source>
        <dbReference type="ARBA" id="ARBA00017684"/>
    </source>
</evidence>
<dbReference type="EMBL" id="DROD01000210">
    <property type="protein sequence ID" value="HHJ52157.1"/>
    <property type="molecule type" value="Genomic_DNA"/>
</dbReference>
<evidence type="ECO:0000256" key="6">
    <source>
        <dbReference type="ARBA" id="ARBA00005412"/>
    </source>
</evidence>
<dbReference type="NCBIfam" id="TIGR01357">
    <property type="entry name" value="aroB"/>
    <property type="match status" value="1"/>
</dbReference>
<dbReference type="InterPro" id="IPR050071">
    <property type="entry name" value="Dehydroquinate_synthase"/>
</dbReference>
<feature type="domain" description="3-dehydroquinate synthase N-terminal" evidence="20">
    <location>
        <begin position="68"/>
        <end position="180"/>
    </location>
</feature>
<feature type="binding site" evidence="18">
    <location>
        <position position="265"/>
    </location>
    <ligand>
        <name>Zn(2+)</name>
        <dbReference type="ChEBI" id="CHEBI:29105"/>
    </ligand>
</feature>
<dbReference type="Proteomes" id="UP000886124">
    <property type="component" value="Unassembled WGS sequence"/>
</dbReference>
<feature type="domain" description="3-dehydroquinate synthase C-terminal" evidence="21">
    <location>
        <begin position="182"/>
        <end position="325"/>
    </location>
</feature>
<comment type="catalytic activity">
    <reaction evidence="1 18">
        <text>7-phospho-2-dehydro-3-deoxy-D-arabino-heptonate = 3-dehydroquinate + phosphate</text>
        <dbReference type="Rhea" id="RHEA:21968"/>
        <dbReference type="ChEBI" id="CHEBI:32364"/>
        <dbReference type="ChEBI" id="CHEBI:43474"/>
        <dbReference type="ChEBI" id="CHEBI:58394"/>
        <dbReference type="EC" id="4.2.3.4"/>
    </reaction>
</comment>
<evidence type="ECO:0000256" key="15">
    <source>
        <dbReference type="ARBA" id="ARBA00023141"/>
    </source>
</evidence>
<organism evidence="22">
    <name type="scientific">Caldithrix abyssi</name>
    <dbReference type="NCBI Taxonomy" id="187145"/>
    <lineage>
        <taxon>Bacteria</taxon>
        <taxon>Pseudomonadati</taxon>
        <taxon>Calditrichota</taxon>
        <taxon>Calditrichia</taxon>
        <taxon>Calditrichales</taxon>
        <taxon>Calditrichaceae</taxon>
        <taxon>Caldithrix</taxon>
    </lineage>
</organism>
<dbReference type="GO" id="GO:0009073">
    <property type="term" value="P:aromatic amino acid family biosynthetic process"/>
    <property type="evidence" value="ECO:0007669"/>
    <property type="project" value="UniProtKB-KW"/>
</dbReference>
<evidence type="ECO:0000259" key="20">
    <source>
        <dbReference type="Pfam" id="PF01761"/>
    </source>
</evidence>
<evidence type="ECO:0000313" key="22">
    <source>
        <dbReference type="EMBL" id="HHJ52157.1"/>
    </source>
</evidence>
<dbReference type="GO" id="GO:0009423">
    <property type="term" value="P:chorismate biosynthetic process"/>
    <property type="evidence" value="ECO:0007669"/>
    <property type="project" value="UniProtKB-UniRule"/>
</dbReference>